<dbReference type="CDD" id="cd02440">
    <property type="entry name" value="AdoMet_MTases"/>
    <property type="match status" value="1"/>
</dbReference>
<dbReference type="EMBL" id="SDHX01000001">
    <property type="protein sequence ID" value="RXK54467.1"/>
    <property type="molecule type" value="Genomic_DNA"/>
</dbReference>
<dbReference type="Pfam" id="PF13649">
    <property type="entry name" value="Methyltransf_25"/>
    <property type="match status" value="1"/>
</dbReference>
<reference evidence="3 4" key="1">
    <citation type="submission" date="2019-01" db="EMBL/GenBank/DDBJ databases">
        <title>Lacunisphaera sp. strain TWA-58.</title>
        <authorList>
            <person name="Chen W.-M."/>
        </authorList>
    </citation>
    <scope>NUCLEOTIDE SEQUENCE [LARGE SCALE GENOMIC DNA]</scope>
    <source>
        <strain evidence="3 4">TWA-58</strain>
    </source>
</reference>
<dbReference type="AlphaFoldDB" id="A0A4Q1C6F6"/>
<organism evidence="3 4">
    <name type="scientific">Oleiharenicola lentus</name>
    <dbReference type="NCBI Taxonomy" id="2508720"/>
    <lineage>
        <taxon>Bacteria</taxon>
        <taxon>Pseudomonadati</taxon>
        <taxon>Verrucomicrobiota</taxon>
        <taxon>Opitutia</taxon>
        <taxon>Opitutales</taxon>
        <taxon>Opitutaceae</taxon>
        <taxon>Oleiharenicola</taxon>
    </lineage>
</organism>
<dbReference type="OrthoDB" id="9804312at2"/>
<keyword evidence="1 3" id="KW-0808">Transferase</keyword>
<dbReference type="PANTHER" id="PTHR43861">
    <property type="entry name" value="TRANS-ACONITATE 2-METHYLTRANSFERASE-RELATED"/>
    <property type="match status" value="1"/>
</dbReference>
<name>A0A4Q1C6F6_9BACT</name>
<dbReference type="InterPro" id="IPR041698">
    <property type="entry name" value="Methyltransf_25"/>
</dbReference>
<dbReference type="GO" id="GO:0032259">
    <property type="term" value="P:methylation"/>
    <property type="evidence" value="ECO:0007669"/>
    <property type="project" value="UniProtKB-KW"/>
</dbReference>
<comment type="caution">
    <text evidence="3">The sequence shown here is derived from an EMBL/GenBank/DDBJ whole genome shotgun (WGS) entry which is preliminary data.</text>
</comment>
<evidence type="ECO:0000313" key="4">
    <source>
        <dbReference type="Proteomes" id="UP000290218"/>
    </source>
</evidence>
<dbReference type="Gene3D" id="3.40.50.150">
    <property type="entry name" value="Vaccinia Virus protein VP39"/>
    <property type="match status" value="1"/>
</dbReference>
<sequence length="206" mass="21638">MSSPYDASFWDQRYGTAGEDYVFGTAPNDFLARVADRLPAGPVLCLAEGEGRNAVFLAKRGHAVTALDQSATGLAKATALAGRNGVSLATVVADLAEYSIPAGAWAGIVAIFMHLPPELRRRVLGQVAAGLQPGGVFIFESYTPGQLAFGTGGPRDVALLPTLASLRPQLPGLTLEHAQELERDVHEGGGHTGRSAVVQILARRPR</sequence>
<dbReference type="Proteomes" id="UP000290218">
    <property type="component" value="Unassembled WGS sequence"/>
</dbReference>
<feature type="domain" description="Methyltransferase" evidence="2">
    <location>
        <begin position="43"/>
        <end position="135"/>
    </location>
</feature>
<evidence type="ECO:0000256" key="1">
    <source>
        <dbReference type="ARBA" id="ARBA00022679"/>
    </source>
</evidence>
<accession>A0A4Q1C6F6</accession>
<protein>
    <submittedName>
        <fullName evidence="3">Class I SAM-dependent methyltransferase</fullName>
    </submittedName>
</protein>
<keyword evidence="3" id="KW-0489">Methyltransferase</keyword>
<dbReference type="InterPro" id="IPR029063">
    <property type="entry name" value="SAM-dependent_MTases_sf"/>
</dbReference>
<evidence type="ECO:0000313" key="3">
    <source>
        <dbReference type="EMBL" id="RXK54467.1"/>
    </source>
</evidence>
<dbReference type="GO" id="GO:0008168">
    <property type="term" value="F:methyltransferase activity"/>
    <property type="evidence" value="ECO:0007669"/>
    <property type="project" value="UniProtKB-KW"/>
</dbReference>
<evidence type="ECO:0000259" key="2">
    <source>
        <dbReference type="Pfam" id="PF13649"/>
    </source>
</evidence>
<dbReference type="SUPFAM" id="SSF53335">
    <property type="entry name" value="S-adenosyl-L-methionine-dependent methyltransferases"/>
    <property type="match status" value="1"/>
</dbReference>
<gene>
    <name evidence="3" type="ORF">ESB00_00785</name>
</gene>
<keyword evidence="4" id="KW-1185">Reference proteome</keyword>
<proteinExistence type="predicted"/>
<dbReference type="PANTHER" id="PTHR43861:SF3">
    <property type="entry name" value="PUTATIVE (AFU_ORTHOLOGUE AFUA_2G14390)-RELATED"/>
    <property type="match status" value="1"/>
</dbReference>
<dbReference type="RefSeq" id="WP_129045832.1">
    <property type="nucleotide sequence ID" value="NZ_SDHX01000001.1"/>
</dbReference>